<name>A0AAV9I7F2_9PEZI</name>
<evidence type="ECO:0000313" key="3">
    <source>
        <dbReference type="Proteomes" id="UP001321749"/>
    </source>
</evidence>
<dbReference type="EMBL" id="MU864929">
    <property type="protein sequence ID" value="KAK4466776.1"/>
    <property type="molecule type" value="Genomic_DNA"/>
</dbReference>
<reference evidence="2" key="2">
    <citation type="submission" date="2023-06" db="EMBL/GenBank/DDBJ databases">
        <authorList>
            <consortium name="Lawrence Berkeley National Laboratory"/>
            <person name="Mondo S.J."/>
            <person name="Hensen N."/>
            <person name="Bonometti L."/>
            <person name="Westerberg I."/>
            <person name="Brannstrom I.O."/>
            <person name="Guillou S."/>
            <person name="Cros-Aarteil S."/>
            <person name="Calhoun S."/>
            <person name="Haridas S."/>
            <person name="Kuo A."/>
            <person name="Pangilinan J."/>
            <person name="Riley R."/>
            <person name="Labutti K."/>
            <person name="Andreopoulos B."/>
            <person name="Lipzen A."/>
            <person name="Chen C."/>
            <person name="Yanf M."/>
            <person name="Daum C."/>
            <person name="Ng V."/>
            <person name="Clum A."/>
            <person name="Steindorff A."/>
            <person name="Ohm R."/>
            <person name="Martin F."/>
            <person name="Silar P."/>
            <person name="Natvig D."/>
            <person name="Lalanne C."/>
            <person name="Gautier V."/>
            <person name="Ament-Velasquez S.L."/>
            <person name="Kruys A."/>
            <person name="Hutchinson M.I."/>
            <person name="Powell A.J."/>
            <person name="Barry K."/>
            <person name="Miller A.N."/>
            <person name="Grigoriev I.V."/>
            <person name="Debuchy R."/>
            <person name="Gladieux P."/>
            <person name="Thoren M.H."/>
            <person name="Johannesson H."/>
        </authorList>
    </citation>
    <scope>NUCLEOTIDE SEQUENCE</scope>
    <source>
        <strain evidence="2">PSN324</strain>
    </source>
</reference>
<feature type="chain" id="PRO_5043743047" evidence="1">
    <location>
        <begin position="27"/>
        <end position="219"/>
    </location>
</feature>
<organism evidence="2 3">
    <name type="scientific">Cladorrhinum samala</name>
    <dbReference type="NCBI Taxonomy" id="585594"/>
    <lineage>
        <taxon>Eukaryota</taxon>
        <taxon>Fungi</taxon>
        <taxon>Dikarya</taxon>
        <taxon>Ascomycota</taxon>
        <taxon>Pezizomycotina</taxon>
        <taxon>Sordariomycetes</taxon>
        <taxon>Sordariomycetidae</taxon>
        <taxon>Sordariales</taxon>
        <taxon>Podosporaceae</taxon>
        <taxon>Cladorrhinum</taxon>
    </lineage>
</organism>
<dbReference type="AlphaFoldDB" id="A0AAV9I7F2"/>
<sequence>MKQPSTFLTATAAAVALSFQAGLATATDYFFSLTSGNSITDGQRLRLNNSIPIISPGATASPHNPSDHFSRIYVNESLPAATTLYVVPTNPHPPPVPGYYGLSGQEGVPDAYRLIQSYRPQDYAPGQFRYDQWDLKPSPAGTGEKVLLRYGSDPLGEWRWIAVREVSSQGGFEKWVPWWVKPTSANVANLTSWEYVVVDLELVLAKGPVNSLAPGGIQE</sequence>
<protein>
    <submittedName>
        <fullName evidence="2">Uncharacterized protein</fullName>
    </submittedName>
</protein>
<keyword evidence="3" id="KW-1185">Reference proteome</keyword>
<keyword evidence="1" id="KW-0732">Signal</keyword>
<dbReference type="Proteomes" id="UP001321749">
    <property type="component" value="Unassembled WGS sequence"/>
</dbReference>
<gene>
    <name evidence="2" type="ORF">QBC42DRAFT_258057</name>
</gene>
<evidence type="ECO:0000313" key="2">
    <source>
        <dbReference type="EMBL" id="KAK4466776.1"/>
    </source>
</evidence>
<accession>A0AAV9I7F2</accession>
<proteinExistence type="predicted"/>
<feature type="signal peptide" evidence="1">
    <location>
        <begin position="1"/>
        <end position="26"/>
    </location>
</feature>
<evidence type="ECO:0000256" key="1">
    <source>
        <dbReference type="SAM" id="SignalP"/>
    </source>
</evidence>
<comment type="caution">
    <text evidence="2">The sequence shown here is derived from an EMBL/GenBank/DDBJ whole genome shotgun (WGS) entry which is preliminary data.</text>
</comment>
<reference evidence="2" key="1">
    <citation type="journal article" date="2023" name="Mol. Phylogenet. Evol.">
        <title>Genome-scale phylogeny and comparative genomics of the fungal order Sordariales.</title>
        <authorList>
            <person name="Hensen N."/>
            <person name="Bonometti L."/>
            <person name="Westerberg I."/>
            <person name="Brannstrom I.O."/>
            <person name="Guillou S."/>
            <person name="Cros-Aarteil S."/>
            <person name="Calhoun S."/>
            <person name="Haridas S."/>
            <person name="Kuo A."/>
            <person name="Mondo S."/>
            <person name="Pangilinan J."/>
            <person name="Riley R."/>
            <person name="LaButti K."/>
            <person name="Andreopoulos B."/>
            <person name="Lipzen A."/>
            <person name="Chen C."/>
            <person name="Yan M."/>
            <person name="Daum C."/>
            <person name="Ng V."/>
            <person name="Clum A."/>
            <person name="Steindorff A."/>
            <person name="Ohm R.A."/>
            <person name="Martin F."/>
            <person name="Silar P."/>
            <person name="Natvig D.O."/>
            <person name="Lalanne C."/>
            <person name="Gautier V."/>
            <person name="Ament-Velasquez S.L."/>
            <person name="Kruys A."/>
            <person name="Hutchinson M.I."/>
            <person name="Powell A.J."/>
            <person name="Barry K."/>
            <person name="Miller A.N."/>
            <person name="Grigoriev I.V."/>
            <person name="Debuchy R."/>
            <person name="Gladieux P."/>
            <person name="Hiltunen Thoren M."/>
            <person name="Johannesson H."/>
        </authorList>
    </citation>
    <scope>NUCLEOTIDE SEQUENCE</scope>
    <source>
        <strain evidence="2">PSN324</strain>
    </source>
</reference>